<evidence type="ECO:0008006" key="3">
    <source>
        <dbReference type="Google" id="ProtNLM"/>
    </source>
</evidence>
<dbReference type="Gene3D" id="3.80.10.10">
    <property type="entry name" value="Ribonuclease Inhibitor"/>
    <property type="match status" value="1"/>
</dbReference>
<dbReference type="RefSeq" id="XP_007767698.1">
    <property type="nucleotide sequence ID" value="XM_007769508.1"/>
</dbReference>
<name>A0A5M3MT47_CONPW</name>
<gene>
    <name evidence="1" type="ORF">CONPUDRAFT_164585</name>
</gene>
<dbReference type="InterPro" id="IPR032675">
    <property type="entry name" value="LRR_dom_sf"/>
</dbReference>
<dbReference type="OrthoDB" id="2614569at2759"/>
<dbReference type="KEGG" id="cput:CONPUDRAFT_164585"/>
<dbReference type="AlphaFoldDB" id="A0A5M3MT47"/>
<dbReference type="OMA" id="NARNHED"/>
<accession>A0A5M3MT47</accession>
<evidence type="ECO:0000313" key="2">
    <source>
        <dbReference type="Proteomes" id="UP000053558"/>
    </source>
</evidence>
<reference evidence="2" key="1">
    <citation type="journal article" date="2012" name="Science">
        <title>The Paleozoic origin of enzymatic lignin decomposition reconstructed from 31 fungal genomes.</title>
        <authorList>
            <person name="Floudas D."/>
            <person name="Binder M."/>
            <person name="Riley R."/>
            <person name="Barry K."/>
            <person name="Blanchette R.A."/>
            <person name="Henrissat B."/>
            <person name="Martinez A.T."/>
            <person name="Otillar R."/>
            <person name="Spatafora J.W."/>
            <person name="Yadav J.S."/>
            <person name="Aerts A."/>
            <person name="Benoit I."/>
            <person name="Boyd A."/>
            <person name="Carlson A."/>
            <person name="Copeland A."/>
            <person name="Coutinho P.M."/>
            <person name="de Vries R.P."/>
            <person name="Ferreira P."/>
            <person name="Findley K."/>
            <person name="Foster B."/>
            <person name="Gaskell J."/>
            <person name="Glotzer D."/>
            <person name="Gorecki P."/>
            <person name="Heitman J."/>
            <person name="Hesse C."/>
            <person name="Hori C."/>
            <person name="Igarashi K."/>
            <person name="Jurgens J.A."/>
            <person name="Kallen N."/>
            <person name="Kersten P."/>
            <person name="Kohler A."/>
            <person name="Kuees U."/>
            <person name="Kumar T.K.A."/>
            <person name="Kuo A."/>
            <person name="LaButti K."/>
            <person name="Larrondo L.F."/>
            <person name="Lindquist E."/>
            <person name="Ling A."/>
            <person name="Lombard V."/>
            <person name="Lucas S."/>
            <person name="Lundell T."/>
            <person name="Martin R."/>
            <person name="McLaughlin D.J."/>
            <person name="Morgenstern I."/>
            <person name="Morin E."/>
            <person name="Murat C."/>
            <person name="Nagy L.G."/>
            <person name="Nolan M."/>
            <person name="Ohm R.A."/>
            <person name="Patyshakuliyeva A."/>
            <person name="Rokas A."/>
            <person name="Ruiz-Duenas F.J."/>
            <person name="Sabat G."/>
            <person name="Salamov A."/>
            <person name="Samejima M."/>
            <person name="Schmutz J."/>
            <person name="Slot J.C."/>
            <person name="St John F."/>
            <person name="Stenlid J."/>
            <person name="Sun H."/>
            <person name="Sun S."/>
            <person name="Syed K."/>
            <person name="Tsang A."/>
            <person name="Wiebenga A."/>
            <person name="Young D."/>
            <person name="Pisabarro A."/>
            <person name="Eastwood D.C."/>
            <person name="Martin F."/>
            <person name="Cullen D."/>
            <person name="Grigoriev I.V."/>
            <person name="Hibbett D.S."/>
        </authorList>
    </citation>
    <scope>NUCLEOTIDE SEQUENCE [LARGE SCALE GENOMIC DNA]</scope>
    <source>
        <strain evidence="2">RWD-64-598 SS2</strain>
    </source>
</reference>
<comment type="caution">
    <text evidence="1">The sequence shown here is derived from an EMBL/GenBank/DDBJ whole genome shotgun (WGS) entry which is preliminary data.</text>
</comment>
<proteinExistence type="predicted"/>
<organism evidence="1 2">
    <name type="scientific">Coniophora puteana (strain RWD-64-598)</name>
    <name type="common">Brown rot fungus</name>
    <dbReference type="NCBI Taxonomy" id="741705"/>
    <lineage>
        <taxon>Eukaryota</taxon>
        <taxon>Fungi</taxon>
        <taxon>Dikarya</taxon>
        <taxon>Basidiomycota</taxon>
        <taxon>Agaricomycotina</taxon>
        <taxon>Agaricomycetes</taxon>
        <taxon>Agaricomycetidae</taxon>
        <taxon>Boletales</taxon>
        <taxon>Coniophorineae</taxon>
        <taxon>Coniophoraceae</taxon>
        <taxon>Coniophora</taxon>
    </lineage>
</organism>
<dbReference type="EMBL" id="JH711577">
    <property type="protein sequence ID" value="EIW81825.1"/>
    <property type="molecule type" value="Genomic_DNA"/>
</dbReference>
<protein>
    <recommendedName>
        <fullName evidence="3">RNI-like protein</fullName>
    </recommendedName>
</protein>
<keyword evidence="2" id="KW-1185">Reference proteome</keyword>
<sequence length="563" mass="62697">MHRALLIVEVIEHVFDCLGEDFDILSGGANSGTLSSLARTCQIFKEPALDALWENLAGIEPLIRCLPKDVWRTSSIGELGLGPGLDTIVKLNRSLTAQDWAVIRKYTPRVRRLYQVSAGRVYSGELLELSLAPHDMFPLLPNLRHLQWSLMPSDDIPFVRMFLPSTLESIQYGISIRFSDLREASLLSALGYLIPRVQHVQCSLYPGVHRGVDSFSRSVCCWKNLKLLYCEKLTDEALVHIAGLSTLQHLGMTLGPQSSLQGLRRLVQSSPFANLSSLSLATCDLDAAVAFVDEMSLSLIDFHVSVLNNTCSNRIADTFKVIAKGDRALEKVKIMNWVGDENSIGPENYAFIPQKVVMTIFTFRPLFKSNHLRVLEVDALCSLALGDAEIIELARAFPLLEKLSLNPTYGWRTSLAITLFGLFSVACLCPHLLFLGIEFDGVATEKTNSAQNAPLNVDIFSNTAIRKLSVGNSTIDDPRTVASLLFRVMPNLECVSGRSVLSFNGEDMDWAGEYSRNSRRWARVERILSHLRSRGTNARNHEDSSDTDEDTFEQAWEGFQEVS</sequence>
<dbReference type="GeneID" id="19205168"/>
<evidence type="ECO:0000313" key="1">
    <source>
        <dbReference type="EMBL" id="EIW81825.1"/>
    </source>
</evidence>
<dbReference type="SUPFAM" id="SSF52047">
    <property type="entry name" value="RNI-like"/>
    <property type="match status" value="1"/>
</dbReference>
<dbReference type="Proteomes" id="UP000053558">
    <property type="component" value="Unassembled WGS sequence"/>
</dbReference>